<keyword evidence="3" id="KW-0472">Membrane</keyword>
<evidence type="ECO:0000313" key="8">
    <source>
        <dbReference type="Proteomes" id="UP000216411"/>
    </source>
</evidence>
<dbReference type="SUPFAM" id="SSF55347">
    <property type="entry name" value="Glyceraldehyde-3-phosphate dehydrogenase-like, C-terminal domain"/>
    <property type="match status" value="1"/>
</dbReference>
<evidence type="ECO:0000256" key="3">
    <source>
        <dbReference type="SAM" id="Phobius"/>
    </source>
</evidence>
<keyword evidence="2" id="KW-0560">Oxidoreductase</keyword>
<evidence type="ECO:0000256" key="2">
    <source>
        <dbReference type="ARBA" id="ARBA00023002"/>
    </source>
</evidence>
<feature type="domain" description="GFO/IDH/MocA-like oxidoreductase" evidence="5">
    <location>
        <begin position="131"/>
        <end position="245"/>
    </location>
</feature>
<dbReference type="InterPro" id="IPR000683">
    <property type="entry name" value="Gfo/Idh/MocA-like_OxRdtase_N"/>
</dbReference>
<organism evidence="7 8">
    <name type="scientific">Lachnotalea glycerini</name>
    <dbReference type="NCBI Taxonomy" id="1763509"/>
    <lineage>
        <taxon>Bacteria</taxon>
        <taxon>Bacillati</taxon>
        <taxon>Bacillota</taxon>
        <taxon>Clostridia</taxon>
        <taxon>Lachnospirales</taxon>
        <taxon>Lachnospiraceae</taxon>
        <taxon>Lachnotalea</taxon>
    </lineage>
</organism>
<protein>
    <submittedName>
        <fullName evidence="7">Gfo/Idh/MocA family oxidoreductase</fullName>
    </submittedName>
    <submittedName>
        <fullName evidence="6">Putative dehydrogenase</fullName>
    </submittedName>
</protein>
<keyword evidence="8" id="KW-1185">Reference proteome</keyword>
<dbReference type="Gene3D" id="3.40.50.720">
    <property type="entry name" value="NAD(P)-binding Rossmann-like Domain"/>
    <property type="match status" value="1"/>
</dbReference>
<dbReference type="Pfam" id="PF22725">
    <property type="entry name" value="GFO_IDH_MocA_C3"/>
    <property type="match status" value="1"/>
</dbReference>
<evidence type="ECO:0000313" key="6">
    <source>
        <dbReference type="EMBL" id="PXV85299.1"/>
    </source>
</evidence>
<evidence type="ECO:0000313" key="9">
    <source>
        <dbReference type="Proteomes" id="UP000247523"/>
    </source>
</evidence>
<feature type="transmembrane region" description="Helical" evidence="3">
    <location>
        <begin position="166"/>
        <end position="188"/>
    </location>
</feature>
<dbReference type="Gene3D" id="3.30.360.10">
    <property type="entry name" value="Dihydrodipicolinate Reductase, domain 2"/>
    <property type="match status" value="1"/>
</dbReference>
<dbReference type="PANTHER" id="PTHR22604:SF105">
    <property type="entry name" value="TRANS-1,2-DIHYDROBENZENE-1,2-DIOL DEHYDROGENASE"/>
    <property type="match status" value="1"/>
</dbReference>
<dbReference type="Pfam" id="PF01408">
    <property type="entry name" value="GFO_IDH_MocA"/>
    <property type="match status" value="1"/>
</dbReference>
<proteinExistence type="inferred from homology"/>
<reference evidence="6 9" key="2">
    <citation type="submission" date="2018-05" db="EMBL/GenBank/DDBJ databases">
        <title>Genomic Encyclopedia of Type Strains, Phase IV (KMG-IV): sequencing the most valuable type-strain genomes for metagenomic binning, comparative biology and taxonomic classification.</title>
        <authorList>
            <person name="Goeker M."/>
        </authorList>
    </citation>
    <scope>NUCLEOTIDE SEQUENCE [LARGE SCALE GENOMIC DNA]</scope>
    <source>
        <strain evidence="6 9">DSM 28816</strain>
    </source>
</reference>
<reference evidence="7" key="3">
    <citation type="submission" date="2018-07" db="EMBL/GenBank/DDBJ databases">
        <authorList>
            <person name="Quirk P.G."/>
            <person name="Krulwich T.A."/>
        </authorList>
    </citation>
    <scope>NUCLEOTIDE SEQUENCE</scope>
    <source>
        <strain evidence="7">CCRI-19302</strain>
    </source>
</reference>
<accession>A0A255ICX5</accession>
<comment type="similarity">
    <text evidence="1">Belongs to the Gfo/Idh/MocA family.</text>
</comment>
<dbReference type="AlphaFoldDB" id="A0A255ICX5"/>
<keyword evidence="3" id="KW-0812">Transmembrane</keyword>
<keyword evidence="3" id="KW-1133">Transmembrane helix</keyword>
<sequence length="325" mass="37276">MLKWGIMATGAIANQFAETLLQMGDEVVLTAVASRNEENAKKFAEKFHAAKWYASYEELCKDNEVNVIYIATPNSMHYENCVQCLNHGKHVLCEKPLTLNAKDARSLYQIAKEKKLFIMEAFWIKHLPLHKKMLEIVARGEIGEVKHIRADYGFMTSKSKKRKFELSLGGGAIMDVGIYNIGFVWMVMKEKPKSFESKVTMNEYGTDEFSTVIFQFPGDKTATITTCIGMEIPTESVIYGTKGSIHFPNYHRAEKMYIKQYGGKSYEIDMPFEINGFEYQIRETNRCILEGRLESEVLTNRDSLEVLNIMDRIRSSWGLKFSVDE</sequence>
<comment type="caution">
    <text evidence="7">The sequence shown here is derived from an EMBL/GenBank/DDBJ whole genome shotgun (WGS) entry which is preliminary data.</text>
</comment>
<evidence type="ECO:0000256" key="1">
    <source>
        <dbReference type="ARBA" id="ARBA00010928"/>
    </source>
</evidence>
<feature type="domain" description="Gfo/Idh/MocA-like oxidoreductase N-terminal" evidence="4">
    <location>
        <begin position="3"/>
        <end position="120"/>
    </location>
</feature>
<reference evidence="7 8" key="1">
    <citation type="journal article" date="2017" name="Genome Announc.">
        <title>Draft Genome Sequence of a Sporulating and Motile Strain of Lachnotalea glycerini Isolated from Water in Quebec City, Canada.</title>
        <authorList>
            <person name="Maheux A.F."/>
            <person name="Boudreau D.K."/>
            <person name="Berube E."/>
            <person name="Boissinot M."/>
            <person name="Raymond F."/>
            <person name="Brodeur S."/>
            <person name="Corbeil J."/>
            <person name="Isabel S."/>
            <person name="Omar R.F."/>
            <person name="Bergeron M.G."/>
        </authorList>
    </citation>
    <scope>NUCLEOTIDE SEQUENCE [LARGE SCALE GENOMIC DNA]</scope>
    <source>
        <strain evidence="7 8">CCRI-19302</strain>
    </source>
</reference>
<dbReference type="GO" id="GO:0016491">
    <property type="term" value="F:oxidoreductase activity"/>
    <property type="evidence" value="ECO:0007669"/>
    <property type="project" value="UniProtKB-KW"/>
</dbReference>
<dbReference type="RefSeq" id="WP_094377978.1">
    <property type="nucleotide sequence ID" value="NZ_NOKA02000081.1"/>
</dbReference>
<dbReference type="Proteomes" id="UP000247523">
    <property type="component" value="Unassembled WGS sequence"/>
</dbReference>
<evidence type="ECO:0000259" key="5">
    <source>
        <dbReference type="Pfam" id="PF22725"/>
    </source>
</evidence>
<dbReference type="PANTHER" id="PTHR22604">
    <property type="entry name" value="OXIDOREDUCTASES"/>
    <property type="match status" value="1"/>
</dbReference>
<dbReference type="InterPro" id="IPR055170">
    <property type="entry name" value="GFO_IDH_MocA-like_dom"/>
</dbReference>
<dbReference type="InterPro" id="IPR050984">
    <property type="entry name" value="Gfo/Idh/MocA_domain"/>
</dbReference>
<dbReference type="GO" id="GO:0000166">
    <property type="term" value="F:nucleotide binding"/>
    <property type="evidence" value="ECO:0007669"/>
    <property type="project" value="InterPro"/>
</dbReference>
<evidence type="ECO:0000259" key="4">
    <source>
        <dbReference type="Pfam" id="PF01408"/>
    </source>
</evidence>
<dbReference type="InterPro" id="IPR036291">
    <property type="entry name" value="NAD(P)-bd_dom_sf"/>
</dbReference>
<dbReference type="OrthoDB" id="9783105at2"/>
<name>A0A255ICX5_9FIRM</name>
<dbReference type="EMBL" id="NOKA02000081">
    <property type="protein sequence ID" value="RDY28626.1"/>
    <property type="molecule type" value="Genomic_DNA"/>
</dbReference>
<gene>
    <name evidence="6" type="ORF">C8E03_1186</name>
    <name evidence="7" type="ORF">CG710_019365</name>
</gene>
<evidence type="ECO:0000313" key="7">
    <source>
        <dbReference type="EMBL" id="RDY28626.1"/>
    </source>
</evidence>
<dbReference type="Proteomes" id="UP000216411">
    <property type="component" value="Unassembled WGS sequence"/>
</dbReference>
<dbReference type="EMBL" id="QICS01000018">
    <property type="protein sequence ID" value="PXV85299.1"/>
    <property type="molecule type" value="Genomic_DNA"/>
</dbReference>
<dbReference type="SUPFAM" id="SSF51735">
    <property type="entry name" value="NAD(P)-binding Rossmann-fold domains"/>
    <property type="match status" value="1"/>
</dbReference>